<reference evidence="1" key="2">
    <citation type="submission" date="2025-03" db="EMBL/GenBank/DDBJ databases">
        <authorList>
            <consortium name="ELIXIR-Norway"/>
            <consortium name="Elixir Norway"/>
        </authorList>
    </citation>
    <scope>NUCLEOTIDE SEQUENCE</scope>
</reference>
<organism evidence="1 2">
    <name type="scientific">Rangifer tarandus platyrhynchus</name>
    <name type="common">Svalbard reindeer</name>
    <dbReference type="NCBI Taxonomy" id="3082113"/>
    <lineage>
        <taxon>Eukaryota</taxon>
        <taxon>Metazoa</taxon>
        <taxon>Chordata</taxon>
        <taxon>Craniata</taxon>
        <taxon>Vertebrata</taxon>
        <taxon>Euteleostomi</taxon>
        <taxon>Mammalia</taxon>
        <taxon>Eutheria</taxon>
        <taxon>Laurasiatheria</taxon>
        <taxon>Artiodactyla</taxon>
        <taxon>Ruminantia</taxon>
        <taxon>Pecora</taxon>
        <taxon>Cervidae</taxon>
        <taxon>Odocoileinae</taxon>
        <taxon>Rangifer</taxon>
    </lineage>
</organism>
<gene>
    <name evidence="1" type="ORF">MRATA1EN22A_LOCUS4987</name>
</gene>
<dbReference type="Proteomes" id="UP001162501">
    <property type="component" value="Chromosome 13"/>
</dbReference>
<evidence type="ECO:0000313" key="2">
    <source>
        <dbReference type="Proteomes" id="UP001162501"/>
    </source>
</evidence>
<dbReference type="EMBL" id="OX596097">
    <property type="protein sequence ID" value="CAM9612523.1"/>
    <property type="molecule type" value="Genomic_DNA"/>
</dbReference>
<proteinExistence type="predicted"/>
<accession>A0AC59YE25</accession>
<protein>
    <submittedName>
        <fullName evidence="1">Uncharacterized protein</fullName>
    </submittedName>
</protein>
<feature type="non-terminal residue" evidence="1">
    <location>
        <position position="88"/>
    </location>
</feature>
<reference evidence="1" key="1">
    <citation type="submission" date="2023-05" db="EMBL/GenBank/DDBJ databases">
        <authorList>
            <consortium name="ELIXIR-Norway"/>
        </authorList>
    </citation>
    <scope>NUCLEOTIDE SEQUENCE</scope>
</reference>
<sequence length="88" mass="9264">MNLGLDMPEDSPETSIPAPSLGRGDVRGITSQDESTRCSPAGIPGSRALRSYILSPGSQKPPEHLFDPPPSEQAEVLAAPRETLGGLR</sequence>
<name>A0AC59YE25_RANTA</name>
<evidence type="ECO:0000313" key="1">
    <source>
        <dbReference type="EMBL" id="CAM9612523.1"/>
    </source>
</evidence>